<evidence type="ECO:0000313" key="2">
    <source>
        <dbReference type="EMBL" id="GAH95618.1"/>
    </source>
</evidence>
<sequence length="59" mass="6787">MAKTERERKSFHERIFGKGSTPPLERLGKGETLNNMMPMSPDIGPPLPRVLAIKWPWKK</sequence>
<comment type="caution">
    <text evidence="2">The sequence shown here is derived from an EMBL/GenBank/DDBJ whole genome shotgun (WGS) entry which is preliminary data.</text>
</comment>
<accession>X1LNB2</accession>
<gene>
    <name evidence="2" type="ORF">S03H2_69215</name>
</gene>
<feature type="region of interest" description="Disordered" evidence="1">
    <location>
        <begin position="1"/>
        <end position="43"/>
    </location>
</feature>
<dbReference type="EMBL" id="BARU01045682">
    <property type="protein sequence ID" value="GAH95618.1"/>
    <property type="molecule type" value="Genomic_DNA"/>
</dbReference>
<feature type="compositionally biased region" description="Basic and acidic residues" evidence="1">
    <location>
        <begin position="1"/>
        <end position="16"/>
    </location>
</feature>
<reference evidence="2" key="1">
    <citation type="journal article" date="2014" name="Front. Microbiol.">
        <title>High frequency of phylogenetically diverse reductive dehalogenase-homologous genes in deep subseafloor sedimentary metagenomes.</title>
        <authorList>
            <person name="Kawai M."/>
            <person name="Futagami T."/>
            <person name="Toyoda A."/>
            <person name="Takaki Y."/>
            <person name="Nishi S."/>
            <person name="Hori S."/>
            <person name="Arai W."/>
            <person name="Tsubouchi T."/>
            <person name="Morono Y."/>
            <person name="Uchiyama I."/>
            <person name="Ito T."/>
            <person name="Fujiyama A."/>
            <person name="Inagaki F."/>
            <person name="Takami H."/>
        </authorList>
    </citation>
    <scope>NUCLEOTIDE SEQUENCE</scope>
    <source>
        <strain evidence="2">Expedition CK06-06</strain>
    </source>
</reference>
<evidence type="ECO:0000256" key="1">
    <source>
        <dbReference type="SAM" id="MobiDB-lite"/>
    </source>
</evidence>
<protein>
    <submittedName>
        <fullName evidence="2">Uncharacterized protein</fullName>
    </submittedName>
</protein>
<dbReference type="AlphaFoldDB" id="X1LNB2"/>
<name>X1LNB2_9ZZZZ</name>
<organism evidence="2">
    <name type="scientific">marine sediment metagenome</name>
    <dbReference type="NCBI Taxonomy" id="412755"/>
    <lineage>
        <taxon>unclassified sequences</taxon>
        <taxon>metagenomes</taxon>
        <taxon>ecological metagenomes</taxon>
    </lineage>
</organism>
<proteinExistence type="predicted"/>